<dbReference type="AlphaFoldDB" id="A0AA40BPX9"/>
<evidence type="ECO:0000259" key="1">
    <source>
        <dbReference type="Pfam" id="PF06985"/>
    </source>
</evidence>
<name>A0AA40BPX9_9PEZI</name>
<evidence type="ECO:0000313" key="3">
    <source>
        <dbReference type="Proteomes" id="UP001172155"/>
    </source>
</evidence>
<evidence type="ECO:0000313" key="2">
    <source>
        <dbReference type="EMBL" id="KAK0738188.1"/>
    </source>
</evidence>
<proteinExistence type="predicted"/>
<dbReference type="PANTHER" id="PTHR24148">
    <property type="entry name" value="ANKYRIN REPEAT DOMAIN-CONTAINING PROTEIN 39 HOMOLOG-RELATED"/>
    <property type="match status" value="1"/>
</dbReference>
<dbReference type="Pfam" id="PF26639">
    <property type="entry name" value="Het-6_barrel"/>
    <property type="match status" value="1"/>
</dbReference>
<gene>
    <name evidence="2" type="ORF">B0T18DRAFT_375757</name>
</gene>
<dbReference type="Proteomes" id="UP001172155">
    <property type="component" value="Unassembled WGS sequence"/>
</dbReference>
<protein>
    <submittedName>
        <fullName evidence="2">Heterokaryon incompatibility protein-domain-containing protein</fullName>
    </submittedName>
</protein>
<sequence>MSRRLWEHVEEVFEKVLFGKKSPEDDGPLAGIAPDRTRNEFVSDQYEYGGLTGGPRSVRMLELLPGTRQQDIACNLTEYSLDSGLRKYDALSYVWGDMTELTPVQINGRTLLVTLNLRAALLNIRKLDQPCTLWVDAVCIDQANVSERNQQVAIMDDIYRNAARTIVWLGDSHPPYTKTAYAMVDELAAEAISRQYAGAINSSNFLSLSMLSAERVESPLFDRFRDDFSILHLACARWWFRTWTVQEILLASEAVVMTGTFTMDWDRFCTGIDYGLAIGIWNPVQLGIIVDPIVAPYLSMSALRKHCRSFSTPTSPRLPPTAPAQALLDLLIRCRFRQASDPRDKVYGLLGLKDADQISRISALGIVPDYRLSASQVFRHTARQLLLQSNDLNMLGANTATTNQELPSWVPDWSTTTSGPHPLMHDARGRPRQTHASRSTQASLRFLSDGGVLVLSGHVVMDVTRLSPVLHRLQRDSTKTKVIKLGDTLATRLLALGQLFAHLILFYWELLSVIPHLATFWDWETFALESRCPAIQEEADTLSSQTTDPVPPPVGEGGYDPFAVYWQTLCAGTMAPGGRYATARLFYSWRASLHAIFQLHRWRVDSLLRPVAFVGYLMRTWRTYSEFACLLEHVYERRLGRCSDGSLVLLPAETEVGDRVVLAKGGRQPLVLRGYGEGRYRFVGEAYVHGIMDGERFEEAKCEEMRIG</sequence>
<dbReference type="InterPro" id="IPR010730">
    <property type="entry name" value="HET"/>
</dbReference>
<keyword evidence="3" id="KW-1185">Reference proteome</keyword>
<dbReference type="EMBL" id="JAUKUD010000007">
    <property type="protein sequence ID" value="KAK0738188.1"/>
    <property type="molecule type" value="Genomic_DNA"/>
</dbReference>
<comment type="caution">
    <text evidence="2">The sequence shown here is derived from an EMBL/GenBank/DDBJ whole genome shotgun (WGS) entry which is preliminary data.</text>
</comment>
<dbReference type="Pfam" id="PF06985">
    <property type="entry name" value="HET"/>
    <property type="match status" value="1"/>
</dbReference>
<organism evidence="2 3">
    <name type="scientific">Schizothecium vesticola</name>
    <dbReference type="NCBI Taxonomy" id="314040"/>
    <lineage>
        <taxon>Eukaryota</taxon>
        <taxon>Fungi</taxon>
        <taxon>Dikarya</taxon>
        <taxon>Ascomycota</taxon>
        <taxon>Pezizomycotina</taxon>
        <taxon>Sordariomycetes</taxon>
        <taxon>Sordariomycetidae</taxon>
        <taxon>Sordariales</taxon>
        <taxon>Schizotheciaceae</taxon>
        <taxon>Schizothecium</taxon>
    </lineage>
</organism>
<dbReference type="PANTHER" id="PTHR24148:SF73">
    <property type="entry name" value="HET DOMAIN PROTEIN (AFU_ORTHOLOGUE AFUA_8G01020)"/>
    <property type="match status" value="1"/>
</dbReference>
<accession>A0AA40BPX9</accession>
<feature type="domain" description="Heterokaryon incompatibility" evidence="1">
    <location>
        <begin position="88"/>
        <end position="247"/>
    </location>
</feature>
<reference evidence="2" key="1">
    <citation type="submission" date="2023-06" db="EMBL/GenBank/DDBJ databases">
        <title>Genome-scale phylogeny and comparative genomics of the fungal order Sordariales.</title>
        <authorList>
            <consortium name="Lawrence Berkeley National Laboratory"/>
            <person name="Hensen N."/>
            <person name="Bonometti L."/>
            <person name="Westerberg I."/>
            <person name="Brannstrom I.O."/>
            <person name="Guillou S."/>
            <person name="Cros-Aarteil S."/>
            <person name="Calhoun S."/>
            <person name="Haridas S."/>
            <person name="Kuo A."/>
            <person name="Mondo S."/>
            <person name="Pangilinan J."/>
            <person name="Riley R."/>
            <person name="LaButti K."/>
            <person name="Andreopoulos B."/>
            <person name="Lipzen A."/>
            <person name="Chen C."/>
            <person name="Yanf M."/>
            <person name="Daum C."/>
            <person name="Ng V."/>
            <person name="Clum A."/>
            <person name="Steindorff A."/>
            <person name="Ohm R."/>
            <person name="Martin F."/>
            <person name="Silar P."/>
            <person name="Natvig D."/>
            <person name="Lalanne C."/>
            <person name="Gautier V."/>
            <person name="Ament-velasquez S.L."/>
            <person name="Kruys A."/>
            <person name="Hutchinson M.I."/>
            <person name="Powell A.J."/>
            <person name="Barry K."/>
            <person name="Miller A.N."/>
            <person name="Grigoriev I.V."/>
            <person name="Debuchy R."/>
            <person name="Gladieux P."/>
            <person name="Thoren M.H."/>
            <person name="Johannesson H."/>
        </authorList>
    </citation>
    <scope>NUCLEOTIDE SEQUENCE</scope>
    <source>
        <strain evidence="2">SMH3187-1</strain>
    </source>
</reference>
<dbReference type="InterPro" id="IPR052895">
    <property type="entry name" value="HetReg/Transcr_Mod"/>
</dbReference>